<reference evidence="1" key="2">
    <citation type="submission" date="2023-01" db="EMBL/GenBank/DDBJ databases">
        <title>Draft genome sequence of Sneathiella chinensis strain NBRC 103408.</title>
        <authorList>
            <person name="Sun Q."/>
            <person name="Mori K."/>
        </authorList>
    </citation>
    <scope>NUCLEOTIDE SEQUENCE</scope>
    <source>
        <strain evidence="1">NBRC 103408</strain>
    </source>
</reference>
<dbReference type="Proteomes" id="UP001161409">
    <property type="component" value="Unassembled WGS sequence"/>
</dbReference>
<dbReference type="EMBL" id="BSNF01000006">
    <property type="protein sequence ID" value="GLQ06739.1"/>
    <property type="molecule type" value="Genomic_DNA"/>
</dbReference>
<comment type="caution">
    <text evidence="1">The sequence shown here is derived from an EMBL/GenBank/DDBJ whole genome shotgun (WGS) entry which is preliminary data.</text>
</comment>
<proteinExistence type="predicted"/>
<gene>
    <name evidence="1" type="ORF">GCM10007924_19600</name>
</gene>
<organism evidence="1 2">
    <name type="scientific">Sneathiella chinensis</name>
    <dbReference type="NCBI Taxonomy" id="349750"/>
    <lineage>
        <taxon>Bacteria</taxon>
        <taxon>Pseudomonadati</taxon>
        <taxon>Pseudomonadota</taxon>
        <taxon>Alphaproteobacteria</taxon>
        <taxon>Sneathiellales</taxon>
        <taxon>Sneathiellaceae</taxon>
        <taxon>Sneathiella</taxon>
    </lineage>
</organism>
<reference evidence="1" key="1">
    <citation type="journal article" date="2014" name="Int. J. Syst. Evol. Microbiol.">
        <title>Complete genome of a new Firmicutes species belonging to the dominant human colonic microbiota ('Ruminococcus bicirculans') reveals two chromosomes and a selective capacity to utilize plant glucans.</title>
        <authorList>
            <consortium name="NISC Comparative Sequencing Program"/>
            <person name="Wegmann U."/>
            <person name="Louis P."/>
            <person name="Goesmann A."/>
            <person name="Henrissat B."/>
            <person name="Duncan S.H."/>
            <person name="Flint H.J."/>
        </authorList>
    </citation>
    <scope>NUCLEOTIDE SEQUENCE</scope>
    <source>
        <strain evidence="1">NBRC 103408</strain>
    </source>
</reference>
<name>A0ABQ5U3L1_9PROT</name>
<sequence>MTPPPGLNLYGMNGIAPEYLSSDDLEGGASIHALRGFWKCGPVCFSGNRDMVANTGYGIGTS</sequence>
<accession>A0ABQ5U3L1</accession>
<evidence type="ECO:0000313" key="2">
    <source>
        <dbReference type="Proteomes" id="UP001161409"/>
    </source>
</evidence>
<protein>
    <submittedName>
        <fullName evidence="1">Uncharacterized protein</fullName>
    </submittedName>
</protein>
<keyword evidence="2" id="KW-1185">Reference proteome</keyword>
<evidence type="ECO:0000313" key="1">
    <source>
        <dbReference type="EMBL" id="GLQ06739.1"/>
    </source>
</evidence>